<keyword evidence="8" id="KW-0274">FAD</keyword>
<keyword evidence="3" id="KW-0285">Flavoprotein</keyword>
<reference evidence="14" key="2">
    <citation type="submission" date="2024-01" db="EMBL/GenBank/DDBJ databases">
        <title>Comparative genomics of Cryptococcus and Kwoniella reveals pathogenesis evolution and contrasting modes of karyotype evolution via chromosome fusion or intercentromeric recombination.</title>
        <authorList>
            <person name="Coelho M.A."/>
            <person name="David-Palma M."/>
            <person name="Shea T."/>
            <person name="Bowers K."/>
            <person name="McGinley-Smith S."/>
            <person name="Mohammad A.W."/>
            <person name="Gnirke A."/>
            <person name="Yurkov A.M."/>
            <person name="Nowrousian M."/>
            <person name="Sun S."/>
            <person name="Cuomo C.A."/>
            <person name="Heitman J."/>
        </authorList>
    </citation>
    <scope>NUCLEOTIDE SEQUENCE</scope>
    <source>
        <strain evidence="14">CBS 12478</strain>
    </source>
</reference>
<name>A0A5M6BYJ5_9TREE</name>
<dbReference type="EMBL" id="CP144064">
    <property type="protein sequence ID" value="WWD22839.1"/>
    <property type="molecule type" value="Genomic_DNA"/>
</dbReference>
<sequence>MSDLSASLLAVLERGTKADRLGKLIQEALVLVQTVLSDLGEEAVAISFNGGKDCTVLLHIYAAVLYANHVADIPSHLRPLASKDINVPSAPPPVVSHDQPISPSPSLSAPATAPPPLPSPTPSTPNPHPHATHRHPQSDSASLPYPPIRSIYITAPNPFPTLDEFVLDITKRYAMDLYRFGGGMKAALEEYLGCGGGKGVKGVLVGTRQGDPNGEVPILAYTDPSWPQFLRIHPILHWTYADVWDFLLELHVPYCTLYDEGYTSLGSTTNTSPNPLLRNPSSESGWDPAYKLQDASQERAGRH</sequence>
<organism evidence="14 15">
    <name type="scientific">Kwoniella shandongensis</name>
    <dbReference type="NCBI Taxonomy" id="1734106"/>
    <lineage>
        <taxon>Eukaryota</taxon>
        <taxon>Fungi</taxon>
        <taxon>Dikarya</taxon>
        <taxon>Basidiomycota</taxon>
        <taxon>Agaricomycotina</taxon>
        <taxon>Tremellomycetes</taxon>
        <taxon>Tremellales</taxon>
        <taxon>Cryptococcaceae</taxon>
        <taxon>Kwoniella</taxon>
    </lineage>
</organism>
<feature type="compositionally biased region" description="Pro residues" evidence="13">
    <location>
        <begin position="112"/>
        <end position="128"/>
    </location>
</feature>
<evidence type="ECO:0000256" key="11">
    <source>
        <dbReference type="ARBA" id="ARBA00031871"/>
    </source>
</evidence>
<protein>
    <recommendedName>
        <fullName evidence="2">FAD synthase</fullName>
        <ecNumber evidence="2">2.7.7.2</ecNumber>
    </recommendedName>
    <alternativeName>
        <fullName evidence="10">FAD pyrophosphorylase</fullName>
    </alternativeName>
    <alternativeName>
        <fullName evidence="11">FMN adenylyltransferase</fullName>
    </alternativeName>
</protein>
<dbReference type="InterPro" id="IPR014729">
    <property type="entry name" value="Rossmann-like_a/b/a_fold"/>
</dbReference>
<keyword evidence="7" id="KW-0547">Nucleotide-binding</keyword>
<feature type="compositionally biased region" description="Polar residues" evidence="13">
    <location>
        <begin position="268"/>
        <end position="284"/>
    </location>
</feature>
<dbReference type="EC" id="2.7.7.2" evidence="2"/>
<feature type="region of interest" description="Disordered" evidence="13">
    <location>
        <begin position="89"/>
        <end position="141"/>
    </location>
</feature>
<proteinExistence type="predicted"/>
<evidence type="ECO:0000256" key="7">
    <source>
        <dbReference type="ARBA" id="ARBA00022741"/>
    </source>
</evidence>
<dbReference type="GeneID" id="43590036"/>
<dbReference type="OrthoDB" id="270728at2759"/>
<evidence type="ECO:0000313" key="15">
    <source>
        <dbReference type="Proteomes" id="UP000322225"/>
    </source>
</evidence>
<accession>A0A5M6BYJ5</accession>
<evidence type="ECO:0000256" key="12">
    <source>
        <dbReference type="ARBA" id="ARBA00049494"/>
    </source>
</evidence>
<dbReference type="KEGG" id="ksn:43590036"/>
<keyword evidence="5" id="KW-0808">Transferase</keyword>
<gene>
    <name evidence="14" type="ORF">CI109_107333</name>
</gene>
<evidence type="ECO:0000256" key="6">
    <source>
        <dbReference type="ARBA" id="ARBA00022695"/>
    </source>
</evidence>
<dbReference type="GO" id="GO:0005524">
    <property type="term" value="F:ATP binding"/>
    <property type="evidence" value="ECO:0007669"/>
    <property type="project" value="UniProtKB-KW"/>
</dbReference>
<feature type="region of interest" description="Disordered" evidence="13">
    <location>
        <begin position="268"/>
        <end position="303"/>
    </location>
</feature>
<keyword evidence="6" id="KW-0548">Nucleotidyltransferase</keyword>
<evidence type="ECO:0000256" key="3">
    <source>
        <dbReference type="ARBA" id="ARBA00022630"/>
    </source>
</evidence>
<keyword evidence="9" id="KW-0067">ATP-binding</keyword>
<dbReference type="Pfam" id="PF01507">
    <property type="entry name" value="PAPS_reduct"/>
    <property type="match status" value="1"/>
</dbReference>
<dbReference type="AlphaFoldDB" id="A0A5M6BYJ5"/>
<dbReference type="GO" id="GO:0003919">
    <property type="term" value="F:FMN adenylyltransferase activity"/>
    <property type="evidence" value="ECO:0007669"/>
    <property type="project" value="UniProtKB-EC"/>
</dbReference>
<reference evidence="14" key="1">
    <citation type="submission" date="2017-08" db="EMBL/GenBank/DDBJ databases">
        <authorList>
            <person name="Cuomo C."/>
            <person name="Billmyre B."/>
            <person name="Heitman J."/>
        </authorList>
    </citation>
    <scope>NUCLEOTIDE SEQUENCE</scope>
    <source>
        <strain evidence="14">CBS 12478</strain>
    </source>
</reference>
<dbReference type="GO" id="GO:0006747">
    <property type="term" value="P:FAD biosynthetic process"/>
    <property type="evidence" value="ECO:0007669"/>
    <property type="project" value="TreeGrafter"/>
</dbReference>
<evidence type="ECO:0000256" key="10">
    <source>
        <dbReference type="ARBA" id="ARBA00031145"/>
    </source>
</evidence>
<dbReference type="CDD" id="cd23948">
    <property type="entry name" value="FAD_synthase"/>
    <property type="match status" value="1"/>
</dbReference>
<comment type="pathway">
    <text evidence="1">Cofactor biosynthesis; FAD biosynthesis; FAD from FMN: step 1/1.</text>
</comment>
<keyword evidence="15" id="KW-1185">Reference proteome</keyword>
<evidence type="ECO:0000313" key="14">
    <source>
        <dbReference type="EMBL" id="WWD22839.1"/>
    </source>
</evidence>
<evidence type="ECO:0000256" key="5">
    <source>
        <dbReference type="ARBA" id="ARBA00022679"/>
    </source>
</evidence>
<dbReference type="PANTHER" id="PTHR23293">
    <property type="entry name" value="FAD SYNTHETASE-RELATED FMN ADENYLYLTRANSFERASE"/>
    <property type="match status" value="1"/>
</dbReference>
<dbReference type="PANTHER" id="PTHR23293:SF9">
    <property type="entry name" value="FAD SYNTHASE"/>
    <property type="match status" value="1"/>
</dbReference>
<keyword evidence="4" id="KW-0288">FMN</keyword>
<evidence type="ECO:0000256" key="1">
    <source>
        <dbReference type="ARBA" id="ARBA00004726"/>
    </source>
</evidence>
<evidence type="ECO:0000256" key="8">
    <source>
        <dbReference type="ARBA" id="ARBA00022827"/>
    </source>
</evidence>
<dbReference type="RefSeq" id="XP_031859890.1">
    <property type="nucleotide sequence ID" value="XM_032005883.1"/>
</dbReference>
<dbReference type="Proteomes" id="UP000322225">
    <property type="component" value="Chromosome 14"/>
</dbReference>
<evidence type="ECO:0000256" key="4">
    <source>
        <dbReference type="ARBA" id="ARBA00022643"/>
    </source>
</evidence>
<comment type="catalytic activity">
    <reaction evidence="12">
        <text>FMN + ATP + H(+) = FAD + diphosphate</text>
        <dbReference type="Rhea" id="RHEA:17237"/>
        <dbReference type="ChEBI" id="CHEBI:15378"/>
        <dbReference type="ChEBI" id="CHEBI:30616"/>
        <dbReference type="ChEBI" id="CHEBI:33019"/>
        <dbReference type="ChEBI" id="CHEBI:57692"/>
        <dbReference type="ChEBI" id="CHEBI:58210"/>
        <dbReference type="EC" id="2.7.7.2"/>
    </reaction>
</comment>
<evidence type="ECO:0000256" key="9">
    <source>
        <dbReference type="ARBA" id="ARBA00022840"/>
    </source>
</evidence>
<evidence type="ECO:0000256" key="13">
    <source>
        <dbReference type="SAM" id="MobiDB-lite"/>
    </source>
</evidence>
<dbReference type="SUPFAM" id="SSF52402">
    <property type="entry name" value="Adenine nucleotide alpha hydrolases-like"/>
    <property type="match status" value="2"/>
</dbReference>
<evidence type="ECO:0000256" key="2">
    <source>
        <dbReference type="ARBA" id="ARBA00012393"/>
    </source>
</evidence>
<dbReference type="InterPro" id="IPR002500">
    <property type="entry name" value="PAPS_reduct_dom"/>
</dbReference>
<dbReference type="Gene3D" id="3.40.50.620">
    <property type="entry name" value="HUPs"/>
    <property type="match status" value="1"/>
</dbReference>